<dbReference type="AlphaFoldDB" id="A0A0F9IPN0"/>
<comment type="caution">
    <text evidence="1">The sequence shown here is derived from an EMBL/GenBank/DDBJ whole genome shotgun (WGS) entry which is preliminary data.</text>
</comment>
<organism evidence="1">
    <name type="scientific">marine sediment metagenome</name>
    <dbReference type="NCBI Taxonomy" id="412755"/>
    <lineage>
        <taxon>unclassified sequences</taxon>
        <taxon>metagenomes</taxon>
        <taxon>ecological metagenomes</taxon>
    </lineage>
</organism>
<reference evidence="1" key="1">
    <citation type="journal article" date="2015" name="Nature">
        <title>Complex archaea that bridge the gap between prokaryotes and eukaryotes.</title>
        <authorList>
            <person name="Spang A."/>
            <person name="Saw J.H."/>
            <person name="Jorgensen S.L."/>
            <person name="Zaremba-Niedzwiedzka K."/>
            <person name="Martijn J."/>
            <person name="Lind A.E."/>
            <person name="van Eijk R."/>
            <person name="Schleper C."/>
            <person name="Guy L."/>
            <person name="Ettema T.J."/>
        </authorList>
    </citation>
    <scope>NUCLEOTIDE SEQUENCE</scope>
</reference>
<name>A0A0F9IPN0_9ZZZZ</name>
<dbReference type="EMBL" id="LAZR01020352">
    <property type="protein sequence ID" value="KKL89202.1"/>
    <property type="molecule type" value="Genomic_DNA"/>
</dbReference>
<gene>
    <name evidence="1" type="ORF">LCGC14_1917060</name>
</gene>
<protein>
    <submittedName>
        <fullName evidence="1">Uncharacterized protein</fullName>
    </submittedName>
</protein>
<accession>A0A0F9IPN0</accession>
<proteinExistence type="predicted"/>
<evidence type="ECO:0000313" key="1">
    <source>
        <dbReference type="EMBL" id="KKL89202.1"/>
    </source>
</evidence>
<sequence length="108" mass="13247">MESEETHRTRQKEYADKHRDYYRKKSREFYQKYKLKGYFNRKYKEYSTRYPEKTKAHNIVNNSNLRGNSCIVCGINQNLEAHHFDYSQPANIYTFCREHHTEVHYGIN</sequence>